<reference evidence="1" key="1">
    <citation type="journal article" date="2015" name="Nature">
        <title>Complex archaea that bridge the gap between prokaryotes and eukaryotes.</title>
        <authorList>
            <person name="Spang A."/>
            <person name="Saw J.H."/>
            <person name="Jorgensen S.L."/>
            <person name="Zaremba-Niedzwiedzka K."/>
            <person name="Martijn J."/>
            <person name="Lind A.E."/>
            <person name="van Eijk R."/>
            <person name="Schleper C."/>
            <person name="Guy L."/>
            <person name="Ettema T.J."/>
        </authorList>
    </citation>
    <scope>NUCLEOTIDE SEQUENCE</scope>
</reference>
<protein>
    <submittedName>
        <fullName evidence="1">Uncharacterized protein</fullName>
    </submittedName>
</protein>
<organism evidence="1">
    <name type="scientific">marine sediment metagenome</name>
    <dbReference type="NCBI Taxonomy" id="412755"/>
    <lineage>
        <taxon>unclassified sequences</taxon>
        <taxon>metagenomes</taxon>
        <taxon>ecological metagenomes</taxon>
    </lineage>
</organism>
<dbReference type="PROSITE" id="PS51257">
    <property type="entry name" value="PROKAR_LIPOPROTEIN"/>
    <property type="match status" value="1"/>
</dbReference>
<proteinExistence type="predicted"/>
<comment type="caution">
    <text evidence="1">The sequence shown here is derived from an EMBL/GenBank/DDBJ whole genome shotgun (WGS) entry which is preliminary data.</text>
</comment>
<evidence type="ECO:0000313" key="1">
    <source>
        <dbReference type="EMBL" id="KKN80778.1"/>
    </source>
</evidence>
<accession>A0A0F9WPZ4</accession>
<dbReference type="AlphaFoldDB" id="A0A0F9WPZ4"/>
<gene>
    <name evidence="1" type="ORF">LCGC14_0325840</name>
</gene>
<name>A0A0F9WPZ4_9ZZZZ</name>
<dbReference type="EMBL" id="LAZR01000225">
    <property type="protein sequence ID" value="KKN80778.1"/>
    <property type="molecule type" value="Genomic_DNA"/>
</dbReference>
<sequence length="127" mass="13936">MKSFRLWIPIVLLAVVFSSGCGRRQTVVEPTLPDVVVQDIYTSSYEKITGLSTVQTLTVPSGATKCMIVPEGQGIRWRYDGTDPDATTGMPVLASDFLIINNSEIPMGNIEMIETAASATVHVLYWR</sequence>